<dbReference type="Proteomes" id="UP000182977">
    <property type="component" value="Chromosome I"/>
</dbReference>
<sequence length="89" mass="9938">MAQMYHINVTHSGRYGTEVTDPLAEDPFDYQLTKSGPIRVSRGGRLVVTVGGREADRLAAALERAADEHERQLLLAKVTGNYKRGNERR</sequence>
<evidence type="ECO:0000256" key="1">
    <source>
        <dbReference type="SAM" id="Coils"/>
    </source>
</evidence>
<keyword evidence="3" id="KW-1185">Reference proteome</keyword>
<name>A0A1H2LV22_9ACTN</name>
<dbReference type="EMBL" id="LT629791">
    <property type="protein sequence ID" value="SDU84441.1"/>
    <property type="molecule type" value="Genomic_DNA"/>
</dbReference>
<reference evidence="3" key="1">
    <citation type="submission" date="2016-10" db="EMBL/GenBank/DDBJ databases">
        <authorList>
            <person name="Varghese N."/>
            <person name="Submissions S."/>
        </authorList>
    </citation>
    <scope>NUCLEOTIDE SEQUENCE [LARGE SCALE GENOMIC DNA]</scope>
    <source>
        <strain evidence="3">DSM 45079</strain>
    </source>
</reference>
<dbReference type="AlphaFoldDB" id="A0A1H2LV22"/>
<feature type="coiled-coil region" evidence="1">
    <location>
        <begin position="52"/>
        <end position="79"/>
    </location>
</feature>
<accession>A0A1H2LV22</accession>
<keyword evidence="1" id="KW-0175">Coiled coil</keyword>
<evidence type="ECO:0000313" key="2">
    <source>
        <dbReference type="EMBL" id="SDU84441.1"/>
    </source>
</evidence>
<evidence type="ECO:0000313" key="3">
    <source>
        <dbReference type="Proteomes" id="UP000182977"/>
    </source>
</evidence>
<gene>
    <name evidence="2" type="ORF">SAMN04488563_6653</name>
</gene>
<protein>
    <submittedName>
        <fullName evidence="2">Uncharacterized protein</fullName>
    </submittedName>
</protein>
<proteinExistence type="predicted"/>
<organism evidence="2 3">
    <name type="scientific">Jiangella alkaliphila</name>
    <dbReference type="NCBI Taxonomy" id="419479"/>
    <lineage>
        <taxon>Bacteria</taxon>
        <taxon>Bacillati</taxon>
        <taxon>Actinomycetota</taxon>
        <taxon>Actinomycetes</taxon>
        <taxon>Jiangellales</taxon>
        <taxon>Jiangellaceae</taxon>
        <taxon>Jiangella</taxon>
    </lineage>
</organism>
<dbReference type="STRING" id="419479.SAMN04488563_6653"/>